<comment type="caution">
    <text evidence="3">The sequence shown here is derived from an EMBL/GenBank/DDBJ whole genome shotgun (WGS) entry which is preliminary data.</text>
</comment>
<sequence length="71" mass="6977">MPSVIGAVNINSNSGTVNFGDTLNISPKSATKAFSGSGGGNTGNLVNTINGVSSTNTLDPSVVDQPLVGNV</sequence>
<evidence type="ECO:0000313" key="5">
    <source>
        <dbReference type="Proteomes" id="UP000319578"/>
    </source>
</evidence>
<evidence type="ECO:0000313" key="3">
    <source>
        <dbReference type="EMBL" id="KNB72491.1"/>
    </source>
</evidence>
<reference evidence="2 5" key="3">
    <citation type="submission" date="2019-06" db="EMBL/GenBank/DDBJ databases">
        <title>Whole genome shotgun sequence of Brevibacillus reuszeri NBRC 15719.</title>
        <authorList>
            <person name="Hosoyama A."/>
            <person name="Uohara A."/>
            <person name="Ohji S."/>
            <person name="Ichikawa N."/>
        </authorList>
    </citation>
    <scope>NUCLEOTIDE SEQUENCE [LARGE SCALE GENOMIC DNA]</scope>
    <source>
        <strain evidence="2 5">NBRC 15719</strain>
    </source>
</reference>
<dbReference type="AlphaFoldDB" id="A0A0K9YUX9"/>
<dbReference type="OrthoDB" id="2691926at2"/>
<reference evidence="3" key="2">
    <citation type="submission" date="2015-07" db="EMBL/GenBank/DDBJ databases">
        <title>MeaNS - Measles Nucleotide Surveillance Program.</title>
        <authorList>
            <person name="Tran T."/>
            <person name="Druce J."/>
        </authorList>
    </citation>
    <scope>NUCLEOTIDE SEQUENCE</scope>
    <source>
        <strain evidence="3">DSM 9887</strain>
    </source>
</reference>
<accession>A0A0K9YUX9</accession>
<dbReference type="PATRIC" id="fig|54915.3.peg.1266"/>
<evidence type="ECO:0000256" key="1">
    <source>
        <dbReference type="ARBA" id="ARBA00008103"/>
    </source>
</evidence>
<dbReference type="PANTHER" id="PTHR37808:SF1">
    <property type="entry name" value="SPORE GERMINATION PROTEIN-LIKE PROTEIN YDZR"/>
    <property type="match status" value="1"/>
</dbReference>
<dbReference type="Proteomes" id="UP000036834">
    <property type="component" value="Unassembled WGS sequence"/>
</dbReference>
<protein>
    <submittedName>
        <fullName evidence="2">Spore germination protein GerPF</fullName>
    </submittedName>
    <submittedName>
        <fullName evidence="3">Spore gernimation protein GerPF</fullName>
    </submittedName>
</protein>
<dbReference type="Proteomes" id="UP000319578">
    <property type="component" value="Unassembled WGS sequence"/>
</dbReference>
<organism evidence="3 4">
    <name type="scientific">Brevibacillus reuszeri</name>
    <dbReference type="NCBI Taxonomy" id="54915"/>
    <lineage>
        <taxon>Bacteria</taxon>
        <taxon>Bacillati</taxon>
        <taxon>Bacillota</taxon>
        <taxon>Bacilli</taxon>
        <taxon>Bacillales</taxon>
        <taxon>Paenibacillaceae</taxon>
        <taxon>Brevibacillus</taxon>
    </lineage>
</organism>
<dbReference type="Pfam" id="PF10676">
    <property type="entry name" value="gerPA"/>
    <property type="match status" value="1"/>
</dbReference>
<dbReference type="RefSeq" id="WP_049738544.1">
    <property type="nucleotide sequence ID" value="NZ_BJON01000016.1"/>
</dbReference>
<gene>
    <name evidence="2" type="primary">gerPF</name>
    <name evidence="3" type="ORF">ADS79_11530</name>
    <name evidence="2" type="ORF">BRE01_43530</name>
</gene>
<keyword evidence="5" id="KW-1185">Reference proteome</keyword>
<comment type="similarity">
    <text evidence="1">Belongs to the GerPA/GerPF family.</text>
</comment>
<evidence type="ECO:0000313" key="2">
    <source>
        <dbReference type="EMBL" id="GED70651.1"/>
    </source>
</evidence>
<evidence type="ECO:0000313" key="4">
    <source>
        <dbReference type="Proteomes" id="UP000036834"/>
    </source>
</evidence>
<dbReference type="PANTHER" id="PTHR37808">
    <property type="entry name" value="SPORE GERMINATION PROTEIN-LIKE PROTEIN YDZR-RELATED"/>
    <property type="match status" value="1"/>
</dbReference>
<reference evidence="4" key="1">
    <citation type="submission" date="2015-07" db="EMBL/GenBank/DDBJ databases">
        <title>Genome sequencing project for genomic taxonomy and phylogenomics of Bacillus-like bacteria.</title>
        <authorList>
            <person name="Liu B."/>
            <person name="Wang J."/>
            <person name="Zhu Y."/>
            <person name="Liu G."/>
            <person name="Chen Q."/>
            <person name="Chen Z."/>
            <person name="Lan J."/>
            <person name="Che J."/>
            <person name="Ge C."/>
            <person name="Shi H."/>
            <person name="Pan Z."/>
            <person name="Liu X."/>
        </authorList>
    </citation>
    <scope>NUCLEOTIDE SEQUENCE [LARGE SCALE GENOMIC DNA]</scope>
    <source>
        <strain evidence="4">DSM 9887</strain>
    </source>
</reference>
<dbReference type="InterPro" id="IPR019618">
    <property type="entry name" value="Spore_germination_GerPA"/>
</dbReference>
<dbReference type="STRING" id="54915.ADS79_11530"/>
<dbReference type="EMBL" id="BJON01000016">
    <property type="protein sequence ID" value="GED70651.1"/>
    <property type="molecule type" value="Genomic_DNA"/>
</dbReference>
<dbReference type="EMBL" id="LGIQ01000007">
    <property type="protein sequence ID" value="KNB72491.1"/>
    <property type="molecule type" value="Genomic_DNA"/>
</dbReference>
<proteinExistence type="inferred from homology"/>
<name>A0A0K9YUX9_9BACL</name>